<dbReference type="Proteomes" id="UP000012179">
    <property type="component" value="Chromosome"/>
</dbReference>
<keyword evidence="1" id="KW-0998">Cell outer membrane</keyword>
<organism evidence="4 5">
    <name type="scientific">Nitrosospira lacus</name>
    <dbReference type="NCBI Taxonomy" id="1288494"/>
    <lineage>
        <taxon>Bacteria</taxon>
        <taxon>Pseudomonadati</taxon>
        <taxon>Pseudomonadota</taxon>
        <taxon>Betaproteobacteria</taxon>
        <taxon>Nitrosomonadales</taxon>
        <taxon>Nitrosomonadaceae</taxon>
        <taxon>Nitrosospira</taxon>
    </lineage>
</organism>
<dbReference type="GO" id="GO:1990351">
    <property type="term" value="C:transporter complex"/>
    <property type="evidence" value="ECO:0007669"/>
    <property type="project" value="TreeGrafter"/>
</dbReference>
<dbReference type="InterPro" id="IPR007543">
    <property type="entry name" value="LptD_C"/>
</dbReference>
<evidence type="ECO:0000313" key="4">
    <source>
        <dbReference type="EMBL" id="ARO89024.1"/>
    </source>
</evidence>
<dbReference type="GO" id="GO:0043165">
    <property type="term" value="P:Gram-negative-bacterium-type cell outer membrane assembly"/>
    <property type="evidence" value="ECO:0007669"/>
    <property type="project" value="UniProtKB-UniRule"/>
</dbReference>
<feature type="signal peptide" evidence="1">
    <location>
        <begin position="1"/>
        <end position="24"/>
    </location>
</feature>
<comment type="subunit">
    <text evidence="1">Component of the lipopolysaccharide transport and assembly complex. Interacts with LptE and LptA.</text>
</comment>
<sequence precursor="true">MKSHLSRSIRWSVCLSCLVFNALADTPSSASKNKSEQAGPAPKAGAGDNKPVFIDAERIQGHHEYEIDARGETELRRSPVVSADQNAIPVKQPGHAPDSAPLQPQQNYTLSPSAKDGPASGLPITAAERKDGTPVLAGIERLPGHLEREGEAKLRGSTQGSQTGPAPIPSTPAPMLKNGNMMAIPGTGIEPSKNKPVTIGMEQIWGHLAQEGDTRLRLGGAVAPEDEPRLVAMKDGSELVAPSTRLEKKKARPVFVSADRLEGHTGQEIDAIGKAELFNGDQFISADRMKYHQDTDIAEAQGGVRVEQRGDILEGSQLKFNLANKTGQLSEPSYRLKDASSRGSAKMLLFEGEDRYRLRQATYTTCPAGDDDWYLQVDDVEIDNTKKEGTARKVKLTFKDTPILYTPWMNFSFSGKRKSGLLAPLYGYSVRTGVELTAPFYWNIAPNVDATISARAMSRRGVALNSEFRYLGTNLNGNLLAEVLPTDLNTKETRYRVAFAHNQTLGQHWFGRLDYNRVSDDTYFRDLGNTMNLTSRTNLLQQGLVAYNRNLGDNGTLNVTSLVQQFQTIQDPLNPVVAPYKRLPQVTLTANKADVLGLDFNLVSSWTNFSHPTLVSGQRVTFFPSVSYPMRSAFGYITPKVGVHHTTYSLESPGSSSGVPQDTNPARTLPLFSVDSSVMFDRKMELGGERFTQTLEPRLFYVYVPFRDQNSLPNFDSAKTDFSFAQILTENRFSGSDRINDANQLTFALTSRLIEADTGKERLRLAVGHQMSFIDRRITLDAPSTINRRPDFIAAVTGFITPTISTDTSVQFDQTRLLADVVRSGLSYRPEPGRVVNFGYRFTRDVLHQVDASSQWRWSERWQTVARLNYSLQDQKILEGLAGLEYNACCWSLRFVVQHLTLATQKTTTAAFLQLELNGLMQIGSNPLQVLQRSIPGYTRTGSQGSGTVEGP</sequence>
<comment type="function">
    <text evidence="1">Together with LptE, is involved in the assembly of lipopolysaccharide (LPS) at the surface of the outer membrane.</text>
</comment>
<gene>
    <name evidence="1" type="primary">lptD</name>
    <name evidence="4" type="ORF">EBAPG3_004800</name>
</gene>
<accession>A0A1W6ST88</accession>
<feature type="domain" description="LptD C-terminal" evidence="3">
    <location>
        <begin position="493"/>
        <end position="862"/>
    </location>
</feature>
<protein>
    <recommendedName>
        <fullName evidence="1">LPS-assembly protein LptD</fullName>
    </recommendedName>
</protein>
<dbReference type="GO" id="GO:0009279">
    <property type="term" value="C:cell outer membrane"/>
    <property type="evidence" value="ECO:0007669"/>
    <property type="project" value="UniProtKB-SubCell"/>
</dbReference>
<evidence type="ECO:0000256" key="2">
    <source>
        <dbReference type="SAM" id="MobiDB-lite"/>
    </source>
</evidence>
<dbReference type="PANTHER" id="PTHR30189:SF1">
    <property type="entry name" value="LPS-ASSEMBLY PROTEIN LPTD"/>
    <property type="match status" value="1"/>
</dbReference>
<feature type="chain" id="PRO_5010893045" description="LPS-assembly protein LptD" evidence="1">
    <location>
        <begin position="25"/>
        <end position="952"/>
    </location>
</feature>
<feature type="region of interest" description="Disordered" evidence="2">
    <location>
        <begin position="88"/>
        <end position="135"/>
    </location>
</feature>
<reference evidence="4 5" key="1">
    <citation type="journal article" date="2015" name="Int. J. Syst. Evol. Microbiol.">
        <title>Nitrosospira lacus sp. nov., a psychrotolerant, ammonia-oxidizing bacterium from sandy lake sediment.</title>
        <authorList>
            <person name="Urakawa H."/>
            <person name="Garcia J.C."/>
            <person name="Nielsen J.L."/>
            <person name="Le V.Q."/>
            <person name="Kozlowski J.A."/>
            <person name="Stein L.Y."/>
            <person name="Lim C.K."/>
            <person name="Pommerening-Roser A."/>
            <person name="Martens-Habbena W."/>
            <person name="Stahl D.A."/>
            <person name="Klotz M.G."/>
        </authorList>
    </citation>
    <scope>NUCLEOTIDE SEQUENCE [LARGE SCALE GENOMIC DNA]</scope>
    <source>
        <strain evidence="4 5">APG3</strain>
    </source>
</reference>
<evidence type="ECO:0000313" key="5">
    <source>
        <dbReference type="Proteomes" id="UP000012179"/>
    </source>
</evidence>
<keyword evidence="1" id="KW-0472">Membrane</keyword>
<feature type="region of interest" description="Disordered" evidence="2">
    <location>
        <begin position="151"/>
        <end position="175"/>
    </location>
</feature>
<dbReference type="InterPro" id="IPR050218">
    <property type="entry name" value="LptD"/>
</dbReference>
<dbReference type="AlphaFoldDB" id="A0A1W6ST88"/>
<comment type="subcellular location">
    <subcellularLocation>
        <location evidence="1">Cell outer membrane</location>
    </subcellularLocation>
</comment>
<dbReference type="EMBL" id="CP021106">
    <property type="protein sequence ID" value="ARO89024.1"/>
    <property type="molecule type" value="Genomic_DNA"/>
</dbReference>
<feature type="region of interest" description="Disordered" evidence="2">
    <location>
        <begin position="27"/>
        <end position="50"/>
    </location>
</feature>
<comment type="similarity">
    <text evidence="1">Belongs to the LptD family.</text>
</comment>
<dbReference type="Pfam" id="PF04453">
    <property type="entry name" value="LptD"/>
    <property type="match status" value="1"/>
</dbReference>
<dbReference type="InterPro" id="IPR020889">
    <property type="entry name" value="LipoPS_assembly_LptD"/>
</dbReference>
<dbReference type="OrthoDB" id="9760225at2"/>
<evidence type="ECO:0000256" key="1">
    <source>
        <dbReference type="HAMAP-Rule" id="MF_01411"/>
    </source>
</evidence>
<dbReference type="PANTHER" id="PTHR30189">
    <property type="entry name" value="LPS-ASSEMBLY PROTEIN"/>
    <property type="match status" value="1"/>
</dbReference>
<dbReference type="HAMAP" id="MF_01411">
    <property type="entry name" value="LPS_assembly_LptD"/>
    <property type="match status" value="1"/>
</dbReference>
<dbReference type="eggNOG" id="COG1452">
    <property type="taxonomic scope" value="Bacteria"/>
</dbReference>
<name>A0A1W6ST88_9PROT</name>
<keyword evidence="1" id="KW-0732">Signal</keyword>
<evidence type="ECO:0000259" key="3">
    <source>
        <dbReference type="Pfam" id="PF04453"/>
    </source>
</evidence>
<proteinExistence type="inferred from homology"/>
<dbReference type="Gene3D" id="2.60.450.10">
    <property type="entry name" value="Lipopolysaccharide (LPS) transport protein A like domain"/>
    <property type="match status" value="1"/>
</dbReference>
<feature type="compositionally biased region" description="Polar residues" evidence="2">
    <location>
        <begin position="102"/>
        <end position="112"/>
    </location>
</feature>
<dbReference type="RefSeq" id="WP_004174630.1">
    <property type="nucleotide sequence ID" value="NZ_CP021106.3"/>
</dbReference>
<comment type="caution">
    <text evidence="1">Lacks conserved residue(s) required for the propagation of feature annotation.</text>
</comment>
<dbReference type="GO" id="GO:0015920">
    <property type="term" value="P:lipopolysaccharide transport"/>
    <property type="evidence" value="ECO:0007669"/>
    <property type="project" value="InterPro"/>
</dbReference>
<keyword evidence="5" id="KW-1185">Reference proteome</keyword>
<dbReference type="KEGG" id="nlc:EBAPG3_004800"/>